<dbReference type="SUPFAM" id="SSF53335">
    <property type="entry name" value="S-adenosyl-L-methionine-dependent methyltransferases"/>
    <property type="match status" value="1"/>
</dbReference>
<dbReference type="SUPFAM" id="SSF116734">
    <property type="entry name" value="DNA methylase specificity domain"/>
    <property type="match status" value="1"/>
</dbReference>
<keyword evidence="4" id="KW-0808">Transferase</keyword>
<dbReference type="EC" id="2.1.1.72" evidence="2"/>
<dbReference type="InterPro" id="IPR000055">
    <property type="entry name" value="Restrct_endonuc_typeI_TRD"/>
</dbReference>
<dbReference type="PANTHER" id="PTHR42933:SF3">
    <property type="entry name" value="TYPE I RESTRICTION ENZYME MJAVIII METHYLASE SUBUNIT"/>
    <property type="match status" value="1"/>
</dbReference>
<reference evidence="12 13" key="1">
    <citation type="submission" date="2018-06" db="EMBL/GenBank/DDBJ databases">
        <title>Genomic Encyclopedia of Type Strains, Phase IV (KMG-IV): sequencing the most valuable type-strain genomes for metagenomic binning, comparative biology and taxonomic classification.</title>
        <authorList>
            <person name="Goeker M."/>
        </authorList>
    </citation>
    <scope>NUCLEOTIDE SEQUENCE [LARGE SCALE GENOMIC DNA]</scope>
    <source>
        <strain evidence="12 13">DSM 5</strain>
    </source>
</reference>
<evidence type="ECO:0000256" key="3">
    <source>
        <dbReference type="ARBA" id="ARBA00022603"/>
    </source>
</evidence>
<keyword evidence="7" id="KW-0238">DNA-binding</keyword>
<organism evidence="12 13">
    <name type="scientific">Psychrobacillus insolitus</name>
    <dbReference type="NCBI Taxonomy" id="1461"/>
    <lineage>
        <taxon>Bacteria</taxon>
        <taxon>Bacillati</taxon>
        <taxon>Bacillota</taxon>
        <taxon>Bacilli</taxon>
        <taxon>Bacillales</taxon>
        <taxon>Bacillaceae</taxon>
        <taxon>Psychrobacillus</taxon>
    </lineage>
</organism>
<evidence type="ECO:0000259" key="11">
    <source>
        <dbReference type="Pfam" id="PF02384"/>
    </source>
</evidence>
<proteinExistence type="inferred from homology"/>
<evidence type="ECO:0000256" key="1">
    <source>
        <dbReference type="ARBA" id="ARBA00010923"/>
    </source>
</evidence>
<name>A0A2W7MD74_9BACI</name>
<dbReference type="GO" id="GO:0008170">
    <property type="term" value="F:N-methyltransferase activity"/>
    <property type="evidence" value="ECO:0007669"/>
    <property type="project" value="InterPro"/>
</dbReference>
<dbReference type="Pfam" id="PF02384">
    <property type="entry name" value="N6_Mtase"/>
    <property type="match status" value="1"/>
</dbReference>
<feature type="coiled-coil region" evidence="9">
    <location>
        <begin position="576"/>
        <end position="603"/>
    </location>
</feature>
<dbReference type="GO" id="GO:0003677">
    <property type="term" value="F:DNA binding"/>
    <property type="evidence" value="ECO:0007669"/>
    <property type="project" value="UniProtKB-KW"/>
</dbReference>
<evidence type="ECO:0000256" key="9">
    <source>
        <dbReference type="SAM" id="Coils"/>
    </source>
</evidence>
<feature type="domain" description="Type I restriction modification DNA specificity" evidence="10">
    <location>
        <begin position="438"/>
        <end position="577"/>
    </location>
</feature>
<evidence type="ECO:0000313" key="12">
    <source>
        <dbReference type="EMBL" id="PZX03030.1"/>
    </source>
</evidence>
<dbReference type="EMBL" id="QKZI01000008">
    <property type="protein sequence ID" value="PZX03030.1"/>
    <property type="molecule type" value="Genomic_DNA"/>
</dbReference>
<sequence>MEDTLGKIKRYVGESHYLDTVLILATLVHLEGHKNYPSLQMATIFTKPNLNHKDIAQALKQIELQVTELKSVFKYITFPERISSDDLKNSISIMKKVIHETDDRNEWLTSLLYEEGTTSYKNPASTPANLNQLVIQLLNPTKGSFYDGTAGFGGTLTELSEYSKANNNNIDIYGQEINDYNWAVSKISLFLKGIQSEHIRKGDSLSDPVHHANGKLKTFDYAFVDGPFGLPIQNYEMVKKNPFNQYHLGIPTRKAGDIALLMHLISSLNSNGKGIITMTDGALFRGGNEEVIRQKMLEADYIEAIISLPTKLYTPTAVPINLVIINKAKSISRKGKILFINAEHLFEELHKGKRILPKNQVENIVNVFKKGRELEGFSKFIEIPSINDALLVAHKYLLSNKFTLPNFGEVEINLSSLEELETAPLSKWATFFSGYNVVSKNKESDSGKFQVIKISDVHDGIIDFDCVAHYDIDSKVQTDKYTLQKNDVILSIRGQAIKVAIMPGKRKNVLLSQNFIGIRCHGELNPHYLKAYLESPLGQCQLISKLSGTTISTLSRRDVELLSIPMKPLKEQESMMQVYIEQKKYIEDKIKRHKQEIQSNKEKLYIEMGIANTFLITKINRES</sequence>
<evidence type="ECO:0000313" key="13">
    <source>
        <dbReference type="Proteomes" id="UP000248646"/>
    </source>
</evidence>
<protein>
    <recommendedName>
        <fullName evidence="2">site-specific DNA-methyltransferase (adenine-specific)</fullName>
        <ecNumber evidence="2">2.1.1.72</ecNumber>
    </recommendedName>
</protein>
<evidence type="ECO:0000256" key="2">
    <source>
        <dbReference type="ARBA" id="ARBA00011900"/>
    </source>
</evidence>
<dbReference type="GO" id="GO:0009007">
    <property type="term" value="F:site-specific DNA-methyltransferase (adenine-specific) activity"/>
    <property type="evidence" value="ECO:0007669"/>
    <property type="project" value="UniProtKB-EC"/>
</dbReference>
<dbReference type="Gene3D" id="3.90.220.20">
    <property type="entry name" value="DNA methylase specificity domains"/>
    <property type="match status" value="1"/>
</dbReference>
<comment type="catalytic activity">
    <reaction evidence="8">
        <text>a 2'-deoxyadenosine in DNA + S-adenosyl-L-methionine = an N(6)-methyl-2'-deoxyadenosine in DNA + S-adenosyl-L-homocysteine + H(+)</text>
        <dbReference type="Rhea" id="RHEA:15197"/>
        <dbReference type="Rhea" id="RHEA-COMP:12418"/>
        <dbReference type="Rhea" id="RHEA-COMP:12419"/>
        <dbReference type="ChEBI" id="CHEBI:15378"/>
        <dbReference type="ChEBI" id="CHEBI:57856"/>
        <dbReference type="ChEBI" id="CHEBI:59789"/>
        <dbReference type="ChEBI" id="CHEBI:90615"/>
        <dbReference type="ChEBI" id="CHEBI:90616"/>
        <dbReference type="EC" id="2.1.1.72"/>
    </reaction>
</comment>
<dbReference type="GO" id="GO:0032259">
    <property type="term" value="P:methylation"/>
    <property type="evidence" value="ECO:0007669"/>
    <property type="project" value="UniProtKB-KW"/>
</dbReference>
<evidence type="ECO:0000259" key="10">
    <source>
        <dbReference type="Pfam" id="PF01420"/>
    </source>
</evidence>
<dbReference type="PANTHER" id="PTHR42933">
    <property type="entry name" value="SLR6095 PROTEIN"/>
    <property type="match status" value="1"/>
</dbReference>
<comment type="similarity">
    <text evidence="1">Belongs to the type-I restriction system S methylase family.</text>
</comment>
<dbReference type="Proteomes" id="UP000248646">
    <property type="component" value="Unassembled WGS sequence"/>
</dbReference>
<dbReference type="RefSeq" id="WP_111440646.1">
    <property type="nucleotide sequence ID" value="NZ_QKZI01000008.1"/>
</dbReference>
<keyword evidence="9" id="KW-0175">Coiled coil</keyword>
<dbReference type="InterPro" id="IPR029063">
    <property type="entry name" value="SAM-dependent_MTases_sf"/>
</dbReference>
<dbReference type="Pfam" id="PF01420">
    <property type="entry name" value="Methylase_S"/>
    <property type="match status" value="1"/>
</dbReference>
<dbReference type="InterPro" id="IPR044946">
    <property type="entry name" value="Restrct_endonuc_typeI_TRD_sf"/>
</dbReference>
<keyword evidence="5" id="KW-0949">S-adenosyl-L-methionine</keyword>
<comment type="caution">
    <text evidence="12">The sequence shown here is derived from an EMBL/GenBank/DDBJ whole genome shotgun (WGS) entry which is preliminary data.</text>
</comment>
<evidence type="ECO:0000256" key="4">
    <source>
        <dbReference type="ARBA" id="ARBA00022679"/>
    </source>
</evidence>
<keyword evidence="6" id="KW-0680">Restriction system</keyword>
<accession>A0A2W7MD74</accession>
<evidence type="ECO:0000256" key="6">
    <source>
        <dbReference type="ARBA" id="ARBA00022747"/>
    </source>
</evidence>
<feature type="domain" description="DNA methylase adenine-specific" evidence="11">
    <location>
        <begin position="126"/>
        <end position="388"/>
    </location>
</feature>
<gene>
    <name evidence="12" type="ORF">C7437_108127</name>
</gene>
<evidence type="ECO:0000256" key="5">
    <source>
        <dbReference type="ARBA" id="ARBA00022691"/>
    </source>
</evidence>
<evidence type="ECO:0000256" key="7">
    <source>
        <dbReference type="ARBA" id="ARBA00023125"/>
    </source>
</evidence>
<dbReference type="InterPro" id="IPR003356">
    <property type="entry name" value="DNA_methylase_A-5"/>
</dbReference>
<evidence type="ECO:0000256" key="8">
    <source>
        <dbReference type="ARBA" id="ARBA00047942"/>
    </source>
</evidence>
<keyword evidence="13" id="KW-1185">Reference proteome</keyword>
<dbReference type="InterPro" id="IPR051537">
    <property type="entry name" value="DNA_Adenine_Mtase"/>
</dbReference>
<dbReference type="Gene3D" id="3.40.50.150">
    <property type="entry name" value="Vaccinia Virus protein VP39"/>
    <property type="match status" value="1"/>
</dbReference>
<dbReference type="GO" id="GO:0009307">
    <property type="term" value="P:DNA restriction-modification system"/>
    <property type="evidence" value="ECO:0007669"/>
    <property type="project" value="UniProtKB-KW"/>
</dbReference>
<dbReference type="AlphaFoldDB" id="A0A2W7MD74"/>
<keyword evidence="3" id="KW-0489">Methyltransferase</keyword>
<dbReference type="OrthoDB" id="9814572at2"/>